<sequence>MNDTFLSVSAGRVDPSGETTMFRLYCVDSAQGSWVVSDDILDVYWKTLISDLQSMVLDAERGRIGLTEGVCGVAGYPKNYA</sequence>
<proteinExistence type="predicted"/>
<reference evidence="1 2" key="1">
    <citation type="submission" date="2018-12" db="EMBL/GenBank/DDBJ databases">
        <authorList>
            <consortium name="Pathogen Informatics"/>
        </authorList>
    </citation>
    <scope>NUCLEOTIDE SEQUENCE [LARGE SCALE GENOMIC DNA]</scope>
    <source>
        <strain evidence="1 2">NCTC13354</strain>
    </source>
</reference>
<keyword evidence="2" id="KW-1185">Reference proteome</keyword>
<evidence type="ECO:0000313" key="2">
    <source>
        <dbReference type="Proteomes" id="UP000269542"/>
    </source>
</evidence>
<dbReference type="Proteomes" id="UP000269542">
    <property type="component" value="Chromosome"/>
</dbReference>
<organism evidence="1 2">
    <name type="scientific">Trueperella bialowiezensis</name>
    <dbReference type="NCBI Taxonomy" id="312285"/>
    <lineage>
        <taxon>Bacteria</taxon>
        <taxon>Bacillati</taxon>
        <taxon>Actinomycetota</taxon>
        <taxon>Actinomycetes</taxon>
        <taxon>Actinomycetales</taxon>
        <taxon>Actinomycetaceae</taxon>
        <taxon>Trueperella</taxon>
    </lineage>
</organism>
<name>A0A448PFS8_9ACTO</name>
<dbReference type="RefSeq" id="WP_126416864.1">
    <property type="nucleotide sequence ID" value="NZ_LR134476.1"/>
</dbReference>
<accession>A0A448PFS8</accession>
<protein>
    <submittedName>
        <fullName evidence="1">Uncharacterized protein</fullName>
    </submittedName>
</protein>
<dbReference type="KEGG" id="tbw:NCTC13354_01521"/>
<gene>
    <name evidence="1" type="ORF">NCTC13354_01521</name>
</gene>
<dbReference type="AlphaFoldDB" id="A0A448PFS8"/>
<dbReference type="EMBL" id="LR134476">
    <property type="protein sequence ID" value="VEI13799.1"/>
    <property type="molecule type" value="Genomic_DNA"/>
</dbReference>
<evidence type="ECO:0000313" key="1">
    <source>
        <dbReference type="EMBL" id="VEI13799.1"/>
    </source>
</evidence>